<dbReference type="AlphaFoldDB" id="A0A560G5N9"/>
<proteinExistence type="predicted"/>
<accession>A0A560G5N9</accession>
<keyword evidence="1" id="KW-0732">Signal</keyword>
<sequence length="150" mass="16429">MRAPLIAAVAALLASPALAQDTDPLAWFNGRWCTEAGKPEQTCEVWGPALGGVKVGTSQTVHDGKSRTIELVTIAVDGPKAQVNVFVNGRAPIPFTETAREPSGMTFENPANSYPQRIHYWRVGDVIHVEIMKIDGSALDQWSYRLQQDR</sequence>
<keyword evidence="4" id="KW-1185">Reference proteome</keyword>
<feature type="chain" id="PRO_5022140875" description="DUF6265 domain-containing protein" evidence="1">
    <location>
        <begin position="20"/>
        <end position="150"/>
    </location>
</feature>
<dbReference type="EMBL" id="VITO01000004">
    <property type="protein sequence ID" value="TWB29141.1"/>
    <property type="molecule type" value="Genomic_DNA"/>
</dbReference>
<dbReference type="Pfam" id="PF19780">
    <property type="entry name" value="DUF6265"/>
    <property type="match status" value="1"/>
</dbReference>
<gene>
    <name evidence="3" type="ORF">FBZ88_104307</name>
</gene>
<organism evidence="3 4">
    <name type="scientific">Nitrospirillum amazonense</name>
    <dbReference type="NCBI Taxonomy" id="28077"/>
    <lineage>
        <taxon>Bacteria</taxon>
        <taxon>Pseudomonadati</taxon>
        <taxon>Pseudomonadota</taxon>
        <taxon>Alphaproteobacteria</taxon>
        <taxon>Rhodospirillales</taxon>
        <taxon>Azospirillaceae</taxon>
        <taxon>Nitrospirillum</taxon>
    </lineage>
</organism>
<feature type="domain" description="DUF6265" evidence="2">
    <location>
        <begin position="26"/>
        <end position="129"/>
    </location>
</feature>
<evidence type="ECO:0000313" key="4">
    <source>
        <dbReference type="Proteomes" id="UP000316545"/>
    </source>
</evidence>
<evidence type="ECO:0000313" key="3">
    <source>
        <dbReference type="EMBL" id="TWB29141.1"/>
    </source>
</evidence>
<name>A0A560G5N9_9PROT</name>
<evidence type="ECO:0000259" key="2">
    <source>
        <dbReference type="Pfam" id="PF19780"/>
    </source>
</evidence>
<evidence type="ECO:0000256" key="1">
    <source>
        <dbReference type="SAM" id="SignalP"/>
    </source>
</evidence>
<comment type="caution">
    <text evidence="3">The sequence shown here is derived from an EMBL/GenBank/DDBJ whole genome shotgun (WGS) entry which is preliminary data.</text>
</comment>
<protein>
    <recommendedName>
        <fullName evidence="2">DUF6265 domain-containing protein</fullName>
    </recommendedName>
</protein>
<dbReference type="InterPro" id="IPR046232">
    <property type="entry name" value="DUF6265"/>
</dbReference>
<reference evidence="3 4" key="1">
    <citation type="submission" date="2019-06" db="EMBL/GenBank/DDBJ databases">
        <title>Genomic Encyclopedia of Type Strains, Phase IV (KMG-V): Genome sequencing to study the core and pangenomes of soil and plant-associated prokaryotes.</title>
        <authorList>
            <person name="Whitman W."/>
        </authorList>
    </citation>
    <scope>NUCLEOTIDE SEQUENCE [LARGE SCALE GENOMIC DNA]</scope>
    <source>
        <strain evidence="3 4">BR 11865</strain>
    </source>
</reference>
<dbReference type="RefSeq" id="WP_145616353.1">
    <property type="nucleotide sequence ID" value="NZ_VITO01000004.1"/>
</dbReference>
<dbReference type="Proteomes" id="UP000316545">
    <property type="component" value="Unassembled WGS sequence"/>
</dbReference>
<feature type="signal peptide" evidence="1">
    <location>
        <begin position="1"/>
        <end position="19"/>
    </location>
</feature>